<dbReference type="InterPro" id="IPR048381">
    <property type="entry name" value="GDH_C"/>
</dbReference>
<dbReference type="SUPFAM" id="SSF53223">
    <property type="entry name" value="Aminoacid dehydrogenase-like, N-terminal domain"/>
    <property type="match status" value="1"/>
</dbReference>
<dbReference type="Gene3D" id="3.40.50.720">
    <property type="entry name" value="NAD(P)-binding Rossmann-like Domain"/>
    <property type="match status" value="1"/>
</dbReference>
<feature type="domain" description="NAD-glutamate dehydrogenase ACT2" evidence="5">
    <location>
        <begin position="409"/>
        <end position="498"/>
    </location>
</feature>
<dbReference type="Pfam" id="PF05088">
    <property type="entry name" value="Bac_GDH_CD"/>
    <property type="match status" value="1"/>
</dbReference>
<sequence length="1615" mass="183108">MYQASEGHKQFLGLLEDQLAQKFSEKQAKDISTFAGLYYASASLEELAERRSDDLYGATVSAWNFVQKHDDNEPKIRVYNPDFEQHGWQSTHTVIEVLHRDMAFLVDSIRIELNRRGLTVHSIHNAVLNFLRDDKGQMTDLKGRLDSSEDTGCAESLIYIEVDRHTDQAELDELSASLAAVLSEVSTAVDDFDAMEQKCFELCDALASSHPEHLSDEDVNEAVDFLKWLNDEHFTFLGYDEYDVADDNGKKVLKLVSGSEMGVLKLDDPRYNPQDRNELALDGRQFVLIPELLTFAKAPEHARVHRPAYPDYIRIKRFDEKGNLVGESRFLGLYTASVYNETPRNVPILRKKIQAVLEASGLDPNGHNGKQLIQILEVYPRDDLFQISLPELTETAVAIMNIRERPKVRLFIREDRFGKLFSCLVYVPRDIFSTELRHKLRDLLCEELDAHGNEFHTYFSESVLARSQLILRFNGDTPPKYDIRAIEKKVIQVVRSWSDDLAEALVEGYGEEKANAYLRLYRDAFPASYREDYSPRTAVFDIGYIDELNDTRSVTMSFYRQLEAENNHLQFKLFHKNEQLPLSDVIPVLENLGMRVVGEHPYEIARSDGDIIWVHDFSLEPSSGRMDAPLVEVRDVFQEAFEQIWNGSAENDSFNRLVLTSRLNWRQVTVLRAYAKYMKQIRFSFGQSYIATTLGNHAGITSMLLELFSLRFDPSANYTEGAEEALVNRITEALDQVQSLTEDMILRRYMQLMLATLRTNFYQLDSSGNIKSYVSFKLDTHKIPDVPLPRPMFEIFVYSPRVEGVHLRGGKVARGGLRWSDRHEDFRTEVLGLVKAQQVKNSVIVPVGAKGGFVSKCPPASGDRDDILQEGIACYKTFINALLDITDNLIEGEVVPPKQVVRHDEDDPYLVVAADKGTATFSDIANGISLEHGFWLKDAFASGGANGYDHKKMGITARGAWVSVQRHFREFDHDVQNEDFTVVGIGDMSGDVFGNGMLLSEHIQLVCAFNHLHIFVDPNPDALSSFRERQRLFDLPRSSWADYNAKLISEGGGIFSRSAKSIVVTPQMKARFDIQEDHLSPNDLISAVLKAPVDLIWNGGIGTYVKATTESHADAGDKANDGLRINGNQMRARVLGEGGNLGVTQRARIEYGLHGGASNTDFIDNAGGVDCSDHEVNIKILLAELVEQGDMTEKQRNKLLEAMTEEVGDLVLKNNYSQSQALSLAKIMAKEGIGQFRRFINALESEGKLNRELEFIPADDVLLERFNQGEGLTRAELSVLISYAKSDLKQALLATEVPDDSFIEREVERAFPRVLMEKYKPAMYNHRLKREIVSTQLANDLIDHGGIAFIHRLIDSSGAEAAEIARAYVVTREVFGIHSLWSQIEELDNRVSSSVQYEMMLELMRLIRRATRWFLRPHLANLPVRDAIELYEPKVRMLSEGIGERLRGAQLENWSKRREDLISKGVPEALADQVAATSGLYSLLGVVEAERSTGEKLQRVAEVYFELGHQLDLQWISQKITQLDVHDSWEALARETFRDDLDWQSRALAISVLQMEDGALDVEGRVTQWMKRHQHQVNRWQTILQEIETGNKADFPIYSVAMRELFDLAQMQMEA</sequence>
<dbReference type="SUPFAM" id="SSF51735">
    <property type="entry name" value="NAD(P)-binding Rossmann-fold domains"/>
    <property type="match status" value="1"/>
</dbReference>
<evidence type="ECO:0000259" key="2">
    <source>
        <dbReference type="Pfam" id="PF05088"/>
    </source>
</evidence>
<dbReference type="GO" id="GO:0004069">
    <property type="term" value="F:L-aspartate:2-oxoglutarate aminotransferase activity"/>
    <property type="evidence" value="ECO:0007669"/>
    <property type="project" value="InterPro"/>
</dbReference>
<feature type="domain" description="NAD-glutamate dehydrogenase ACT3" evidence="6">
    <location>
        <begin position="554"/>
        <end position="624"/>
    </location>
</feature>
<dbReference type="Pfam" id="PF21073">
    <property type="entry name" value="GDH_HM1"/>
    <property type="match status" value="1"/>
</dbReference>
<dbReference type="GO" id="GO:0006538">
    <property type="term" value="P:L-glutamate catabolic process"/>
    <property type="evidence" value="ECO:0007669"/>
    <property type="project" value="InterPro"/>
</dbReference>
<evidence type="ECO:0000256" key="1">
    <source>
        <dbReference type="ARBA" id="ARBA00023002"/>
    </source>
</evidence>
<dbReference type="STRING" id="966.BTA35_0212325"/>
<dbReference type="InterPro" id="IPR049064">
    <property type="entry name" value="NAD_Glu_DH_ACT3"/>
</dbReference>
<evidence type="ECO:0000259" key="3">
    <source>
        <dbReference type="Pfam" id="PF21074"/>
    </source>
</evidence>
<dbReference type="Pfam" id="PF21076">
    <property type="entry name" value="GDH_ACT2"/>
    <property type="match status" value="1"/>
</dbReference>
<dbReference type="Pfam" id="PF21079">
    <property type="entry name" value="GDH_HM2"/>
    <property type="match status" value="1"/>
</dbReference>
<dbReference type="InterPro" id="IPR028971">
    <property type="entry name" value="NAD-GDH_cat"/>
</dbReference>
<dbReference type="InterPro" id="IPR049058">
    <property type="entry name" value="NAD_Glu_DH_HM2"/>
</dbReference>
<dbReference type="GO" id="GO:0004352">
    <property type="term" value="F:glutamate dehydrogenase (NAD+) activity"/>
    <property type="evidence" value="ECO:0007669"/>
    <property type="project" value="InterPro"/>
</dbReference>
<dbReference type="EMBL" id="MTSD02000005">
    <property type="protein sequence ID" value="OOV86665.1"/>
    <property type="molecule type" value="Genomic_DNA"/>
</dbReference>
<proteinExistence type="predicted"/>
<dbReference type="InterPro" id="IPR049059">
    <property type="entry name" value="NAD_Glu_DH_HM1"/>
</dbReference>
<name>A0A1T1HA29_OCELI</name>
<dbReference type="InterPro" id="IPR024727">
    <property type="entry name" value="NAD_Glu_DH_N_ACT1"/>
</dbReference>
<dbReference type="InterPro" id="IPR046346">
    <property type="entry name" value="Aminoacid_DH-like_N_sf"/>
</dbReference>
<dbReference type="Pfam" id="PF21074">
    <property type="entry name" value="GDH_C"/>
    <property type="match status" value="1"/>
</dbReference>
<dbReference type="InterPro" id="IPR036291">
    <property type="entry name" value="NAD(P)-bd_dom_sf"/>
</dbReference>
<dbReference type="InterPro" id="IPR007780">
    <property type="entry name" value="NAD_Glu_DH_bac"/>
</dbReference>
<organism evidence="7 8">
    <name type="scientific">Oceanospirillum linum</name>
    <dbReference type="NCBI Taxonomy" id="966"/>
    <lineage>
        <taxon>Bacteria</taxon>
        <taxon>Pseudomonadati</taxon>
        <taxon>Pseudomonadota</taxon>
        <taxon>Gammaproteobacteria</taxon>
        <taxon>Oceanospirillales</taxon>
        <taxon>Oceanospirillaceae</taxon>
        <taxon>Oceanospirillum</taxon>
    </lineage>
</organism>
<reference evidence="7" key="1">
    <citation type="submission" date="2017-02" db="EMBL/GenBank/DDBJ databases">
        <title>Draft Genome Sequence of the Salt Water Bacterium Oceanospirillum linum ATCC 11336.</title>
        <authorList>
            <person name="Trachtenberg A.M."/>
            <person name="Carney J.G."/>
            <person name="Linnane J.D."/>
            <person name="Rheaume B.A."/>
            <person name="Pitts N.L."/>
            <person name="Mykles D.L."/>
            <person name="Maclea K.S."/>
        </authorList>
    </citation>
    <scope>NUCLEOTIDE SEQUENCE [LARGE SCALE GENOMIC DNA]</scope>
    <source>
        <strain evidence="7">ATCC 11336</strain>
    </source>
</reference>
<dbReference type="PANTHER" id="PTHR43403">
    <property type="entry name" value="NAD-SPECIFIC GLUTAMATE DEHYDROGENASE"/>
    <property type="match status" value="1"/>
</dbReference>
<dbReference type="InterPro" id="IPR049062">
    <property type="entry name" value="NAD_Glu_DH_ACT2"/>
</dbReference>
<accession>A0A1T1HA29</accession>
<dbReference type="InterPro" id="IPR049056">
    <property type="entry name" value="NAD_Glu_DH_HM3"/>
</dbReference>
<dbReference type="Pfam" id="PF21075">
    <property type="entry name" value="GDH_ACT1"/>
    <property type="match status" value="1"/>
</dbReference>
<feature type="domain" description="NAD-specific glutamate dehydrogenase C-terminal" evidence="3">
    <location>
        <begin position="1269"/>
        <end position="1605"/>
    </location>
</feature>
<keyword evidence="8" id="KW-1185">Reference proteome</keyword>
<dbReference type="PIRSF" id="PIRSF036761">
    <property type="entry name" value="GDH_Mll4104"/>
    <property type="match status" value="1"/>
</dbReference>
<evidence type="ECO:0000259" key="6">
    <source>
        <dbReference type="Pfam" id="PF21077"/>
    </source>
</evidence>
<evidence type="ECO:0000313" key="7">
    <source>
        <dbReference type="EMBL" id="OOV86665.1"/>
    </source>
</evidence>
<evidence type="ECO:0000259" key="5">
    <source>
        <dbReference type="Pfam" id="PF21076"/>
    </source>
</evidence>
<dbReference type="RefSeq" id="WP_078320119.1">
    <property type="nucleotide sequence ID" value="NZ_FXTS01000006.1"/>
</dbReference>
<gene>
    <name evidence="7" type="ORF">BTA35_0212325</name>
</gene>
<keyword evidence="1" id="KW-0560">Oxidoreductase</keyword>
<dbReference type="Pfam" id="PF21078">
    <property type="entry name" value="GDH_HM3"/>
    <property type="match status" value="1"/>
</dbReference>
<evidence type="ECO:0000259" key="4">
    <source>
        <dbReference type="Pfam" id="PF21075"/>
    </source>
</evidence>
<feature type="domain" description="NAD-glutamate dehydrogenase catalytic" evidence="2">
    <location>
        <begin position="730"/>
        <end position="1224"/>
    </location>
</feature>
<feature type="domain" description="NAD-glutamate dehydrogenase N-terminal ACT1" evidence="4">
    <location>
        <begin position="34"/>
        <end position="178"/>
    </location>
</feature>
<evidence type="ECO:0000313" key="8">
    <source>
        <dbReference type="Proteomes" id="UP000190064"/>
    </source>
</evidence>
<dbReference type="Pfam" id="PF21077">
    <property type="entry name" value="GDH_ACT3"/>
    <property type="match status" value="1"/>
</dbReference>
<dbReference type="Proteomes" id="UP000190064">
    <property type="component" value="Unassembled WGS sequence"/>
</dbReference>
<comment type="caution">
    <text evidence="7">The sequence shown here is derived from an EMBL/GenBank/DDBJ whole genome shotgun (WGS) entry which is preliminary data.</text>
</comment>
<protein>
    <submittedName>
        <fullName evidence="7">NAD-glutamate dehydrogenase</fullName>
    </submittedName>
</protein>
<dbReference type="PANTHER" id="PTHR43403:SF1">
    <property type="entry name" value="NAD-SPECIFIC GLUTAMATE DEHYDROGENASE"/>
    <property type="match status" value="1"/>
</dbReference>